<proteinExistence type="predicted"/>
<keyword evidence="4 5" id="KW-0238">DNA-binding</keyword>
<accession>A0ABQ9E3E2</accession>
<reference evidence="7 8" key="1">
    <citation type="submission" date="2022-12" db="EMBL/GenBank/DDBJ databases">
        <title>Chromosome-level genome of Tegillarca granosa.</title>
        <authorList>
            <person name="Kim J."/>
        </authorList>
    </citation>
    <scope>NUCLEOTIDE SEQUENCE [LARGE SCALE GENOMIC DNA]</scope>
    <source>
        <strain evidence="7">Teg-2019</strain>
        <tissue evidence="7">Adductor muscle</tissue>
    </source>
</reference>
<evidence type="ECO:0000313" key="7">
    <source>
        <dbReference type="EMBL" id="KAJ8299959.1"/>
    </source>
</evidence>
<dbReference type="SMART" id="SM00980">
    <property type="entry name" value="THAP"/>
    <property type="match status" value="1"/>
</dbReference>
<evidence type="ECO:0000256" key="5">
    <source>
        <dbReference type="PROSITE-ProRule" id="PRU00309"/>
    </source>
</evidence>
<keyword evidence="2 5" id="KW-0863">Zinc-finger</keyword>
<evidence type="ECO:0000256" key="1">
    <source>
        <dbReference type="ARBA" id="ARBA00022723"/>
    </source>
</evidence>
<protein>
    <recommendedName>
        <fullName evidence="6">THAP-type domain-containing protein</fullName>
    </recommendedName>
</protein>
<keyword evidence="3" id="KW-0862">Zinc</keyword>
<evidence type="ECO:0000256" key="4">
    <source>
        <dbReference type="ARBA" id="ARBA00023125"/>
    </source>
</evidence>
<dbReference type="Pfam" id="PF05485">
    <property type="entry name" value="THAP"/>
    <property type="match status" value="1"/>
</dbReference>
<organism evidence="7 8">
    <name type="scientific">Tegillarca granosa</name>
    <name type="common">Malaysian cockle</name>
    <name type="synonym">Anadara granosa</name>
    <dbReference type="NCBI Taxonomy" id="220873"/>
    <lineage>
        <taxon>Eukaryota</taxon>
        <taxon>Metazoa</taxon>
        <taxon>Spiralia</taxon>
        <taxon>Lophotrochozoa</taxon>
        <taxon>Mollusca</taxon>
        <taxon>Bivalvia</taxon>
        <taxon>Autobranchia</taxon>
        <taxon>Pteriomorphia</taxon>
        <taxon>Arcoida</taxon>
        <taxon>Arcoidea</taxon>
        <taxon>Arcidae</taxon>
        <taxon>Tegillarca</taxon>
    </lineage>
</organism>
<comment type="caution">
    <text evidence="7">The sequence shown here is derived from an EMBL/GenBank/DDBJ whole genome shotgun (WGS) entry which is preliminary data.</text>
</comment>
<dbReference type="SUPFAM" id="SSF57716">
    <property type="entry name" value="Glucocorticoid receptor-like (DNA-binding domain)"/>
    <property type="match status" value="1"/>
</dbReference>
<dbReference type="Proteomes" id="UP001217089">
    <property type="component" value="Unassembled WGS sequence"/>
</dbReference>
<dbReference type="EMBL" id="JARBDR010000919">
    <property type="protein sequence ID" value="KAJ8299959.1"/>
    <property type="molecule type" value="Genomic_DNA"/>
</dbReference>
<evidence type="ECO:0000256" key="3">
    <source>
        <dbReference type="ARBA" id="ARBA00022833"/>
    </source>
</evidence>
<dbReference type="PROSITE" id="PS50950">
    <property type="entry name" value="ZF_THAP"/>
    <property type="match status" value="1"/>
</dbReference>
<evidence type="ECO:0000256" key="2">
    <source>
        <dbReference type="ARBA" id="ARBA00022771"/>
    </source>
</evidence>
<dbReference type="InterPro" id="IPR006612">
    <property type="entry name" value="THAP_Znf"/>
</dbReference>
<dbReference type="PANTHER" id="PTHR46927">
    <property type="entry name" value="AGAP005574-PA"/>
    <property type="match status" value="1"/>
</dbReference>
<name>A0ABQ9E3E2_TEGGR</name>
<sequence>MPAYCCVPGCSSRTGGNQFPKDKDFWFKWQVAVKRMDVNTKGIWQPSNDSVVCKLHFTSDDYLPPSLLGNYVTSTCIVISLYMWIDLLHQFVSEAIFIKGRGERPRLKKMAIPSVFPFIKNKTPSLVARRERIKRRKTESSAKIQLFECDNVHEVEIESSEVEKVQEDSSDLDIQNWFSKNDHDADVKSNHSFSSSFCPISRYGNNFPGAIFEYRPAYGHLTSIKEQEPIRPSGVAGFVDLVPRYVNSNNDTVQLPEKISCLVPSCFHKIVVVETCGPEKLPGCLGSVHMLRKYSFSSGDNIINAISVLSLAIRENVYVSIKNGYPVIGDKIVIHVQCDFSSVSRKSLYHVSRTIRYHNT</sequence>
<dbReference type="PANTHER" id="PTHR46927:SF3">
    <property type="entry name" value="THAP-TYPE DOMAIN-CONTAINING PROTEIN"/>
    <property type="match status" value="1"/>
</dbReference>
<gene>
    <name evidence="7" type="ORF">KUTeg_021478</name>
</gene>
<keyword evidence="1" id="KW-0479">Metal-binding</keyword>
<evidence type="ECO:0000259" key="6">
    <source>
        <dbReference type="PROSITE" id="PS50950"/>
    </source>
</evidence>
<dbReference type="InterPro" id="IPR052224">
    <property type="entry name" value="THAP_domain_protein"/>
</dbReference>
<feature type="domain" description="THAP-type" evidence="6">
    <location>
        <begin position="1"/>
        <end position="116"/>
    </location>
</feature>
<keyword evidence="8" id="KW-1185">Reference proteome</keyword>
<evidence type="ECO:0000313" key="8">
    <source>
        <dbReference type="Proteomes" id="UP001217089"/>
    </source>
</evidence>